<feature type="domain" description="PB1" evidence="10">
    <location>
        <begin position="155"/>
        <end position="252"/>
    </location>
</feature>
<dbReference type="InterPro" id="IPR003311">
    <property type="entry name" value="AUX_IAA"/>
</dbReference>
<evidence type="ECO:0000256" key="7">
    <source>
        <dbReference type="ARBA" id="ARBA00023294"/>
    </source>
</evidence>
<keyword evidence="12" id="KW-1185">Reference proteome</keyword>
<comment type="subcellular location">
    <subcellularLocation>
        <location evidence="1 8">Nucleus</location>
    </subcellularLocation>
</comment>
<evidence type="ECO:0000256" key="4">
    <source>
        <dbReference type="ARBA" id="ARBA00023015"/>
    </source>
</evidence>
<dbReference type="PANTHER" id="PTHR31734">
    <property type="entry name" value="AUXIN-RESPONSIVE PROTEIN IAA17"/>
    <property type="match status" value="1"/>
</dbReference>
<keyword evidence="7 8" id="KW-0927">Auxin signaling pathway</keyword>
<comment type="similarity">
    <text evidence="2 8">Belongs to the Aux/IAA family.</text>
</comment>
<proteinExistence type="inferred from homology"/>
<evidence type="ECO:0000256" key="9">
    <source>
        <dbReference type="SAM" id="MobiDB-lite"/>
    </source>
</evidence>
<keyword evidence="5 8" id="KW-0804">Transcription</keyword>
<feature type="region of interest" description="Disordered" evidence="9">
    <location>
        <begin position="134"/>
        <end position="153"/>
    </location>
</feature>
<dbReference type="OrthoDB" id="778717at2759"/>
<evidence type="ECO:0000256" key="1">
    <source>
        <dbReference type="ARBA" id="ARBA00004123"/>
    </source>
</evidence>
<dbReference type="GO" id="GO:0005634">
    <property type="term" value="C:nucleus"/>
    <property type="evidence" value="ECO:0007669"/>
    <property type="project" value="UniProtKB-SubCell"/>
</dbReference>
<evidence type="ECO:0000256" key="2">
    <source>
        <dbReference type="ARBA" id="ARBA00006728"/>
    </source>
</evidence>
<dbReference type="GO" id="GO:0006355">
    <property type="term" value="P:regulation of DNA-templated transcription"/>
    <property type="evidence" value="ECO:0007669"/>
    <property type="project" value="InterPro"/>
</dbReference>
<sequence length="284" mass="32322">MELDLDLSLSPHSNPSKPGLDFDLNKHCTTMIGGAASCLDTKKLRFEATFNVEEECYLSKPRLFSLNGQPNEEDEDPLESDSSIVYEEEGNSEVVGWPPIKSCMTKYHNYRHHSRNHPYHHHGRRINTSNPTATIERVGSSSPSSSSSSTSSRSSMYVKVKMDGVAIARKVDIKLFNSYESLTNSLITMFTQYEACDREDTDYTFTFQGKDGDWLLPGDVPWKIFAESVHRISIIRDCPYLRSLLRLLRRNKTQLNTSDAGEYGVFIFYLTPVDLAKKLHHRVL</sequence>
<dbReference type="SUPFAM" id="SSF54277">
    <property type="entry name" value="CAD &amp; PB1 domains"/>
    <property type="match status" value="1"/>
</dbReference>
<keyword evidence="4 8" id="KW-0805">Transcription regulation</keyword>
<evidence type="ECO:0000313" key="12">
    <source>
        <dbReference type="Proteomes" id="UP000467841"/>
    </source>
</evidence>
<comment type="function">
    <text evidence="8">Aux/IAA proteins are short-lived transcriptional factors that function as repressors of early auxin response genes at low auxin concentrations.</text>
</comment>
<keyword evidence="3 8" id="KW-0678">Repressor</keyword>
<evidence type="ECO:0000256" key="3">
    <source>
        <dbReference type="ARBA" id="ARBA00022491"/>
    </source>
</evidence>
<name>A0A6D2K486_9BRAS</name>
<comment type="subunit">
    <text evidence="8">Homodimers and heterodimers.</text>
</comment>
<dbReference type="PROSITE" id="PS51745">
    <property type="entry name" value="PB1"/>
    <property type="match status" value="1"/>
</dbReference>
<organism evidence="11 12">
    <name type="scientific">Microthlaspi erraticum</name>
    <dbReference type="NCBI Taxonomy" id="1685480"/>
    <lineage>
        <taxon>Eukaryota</taxon>
        <taxon>Viridiplantae</taxon>
        <taxon>Streptophyta</taxon>
        <taxon>Embryophyta</taxon>
        <taxon>Tracheophyta</taxon>
        <taxon>Spermatophyta</taxon>
        <taxon>Magnoliopsida</taxon>
        <taxon>eudicotyledons</taxon>
        <taxon>Gunneridae</taxon>
        <taxon>Pentapetalae</taxon>
        <taxon>rosids</taxon>
        <taxon>malvids</taxon>
        <taxon>Brassicales</taxon>
        <taxon>Brassicaceae</taxon>
        <taxon>Coluteocarpeae</taxon>
        <taxon>Microthlaspi</taxon>
    </lineage>
</organism>
<evidence type="ECO:0000256" key="6">
    <source>
        <dbReference type="ARBA" id="ARBA00023242"/>
    </source>
</evidence>
<dbReference type="EMBL" id="CACVBM020001356">
    <property type="protein sequence ID" value="CAA7046804.1"/>
    <property type="molecule type" value="Genomic_DNA"/>
</dbReference>
<reference evidence="11" key="1">
    <citation type="submission" date="2020-01" db="EMBL/GenBank/DDBJ databases">
        <authorList>
            <person name="Mishra B."/>
        </authorList>
    </citation>
    <scope>NUCLEOTIDE SEQUENCE [LARGE SCALE GENOMIC DNA]</scope>
</reference>
<dbReference type="Pfam" id="PF02309">
    <property type="entry name" value="AUX_IAA"/>
    <property type="match status" value="2"/>
</dbReference>
<evidence type="ECO:0000259" key="10">
    <source>
        <dbReference type="PROSITE" id="PS51745"/>
    </source>
</evidence>
<dbReference type="Proteomes" id="UP000467841">
    <property type="component" value="Unassembled WGS sequence"/>
</dbReference>
<feature type="compositionally biased region" description="Low complexity" evidence="9">
    <location>
        <begin position="140"/>
        <end position="153"/>
    </location>
</feature>
<dbReference type="AlphaFoldDB" id="A0A6D2K486"/>
<evidence type="ECO:0000256" key="8">
    <source>
        <dbReference type="RuleBase" id="RU004549"/>
    </source>
</evidence>
<accession>A0A6D2K486</accession>
<dbReference type="GO" id="GO:0009734">
    <property type="term" value="P:auxin-activated signaling pathway"/>
    <property type="evidence" value="ECO:0007669"/>
    <property type="project" value="UniProtKB-UniRule"/>
</dbReference>
<dbReference type="InterPro" id="IPR053793">
    <property type="entry name" value="PB1-like"/>
</dbReference>
<dbReference type="Gene3D" id="3.10.20.90">
    <property type="entry name" value="Phosphatidylinositol 3-kinase Catalytic Subunit, Chain A, domain 1"/>
    <property type="match status" value="1"/>
</dbReference>
<dbReference type="InterPro" id="IPR033389">
    <property type="entry name" value="AUX/IAA_dom"/>
</dbReference>
<protein>
    <recommendedName>
        <fullName evidence="8">Auxin-responsive protein</fullName>
    </recommendedName>
</protein>
<evidence type="ECO:0000256" key="5">
    <source>
        <dbReference type="ARBA" id="ARBA00023163"/>
    </source>
</evidence>
<comment type="caution">
    <text evidence="11">The sequence shown here is derived from an EMBL/GenBank/DDBJ whole genome shotgun (WGS) entry which is preliminary data.</text>
</comment>
<gene>
    <name evidence="11" type="ORF">MERR_LOCUS34039</name>
</gene>
<dbReference type="PANTHER" id="PTHR31734:SF38">
    <property type="entry name" value="AUXIN-RESPONSIVE PROTEIN IAA29"/>
    <property type="match status" value="1"/>
</dbReference>
<keyword evidence="6 8" id="KW-0539">Nucleus</keyword>
<evidence type="ECO:0000313" key="11">
    <source>
        <dbReference type="EMBL" id="CAA7046804.1"/>
    </source>
</evidence>